<dbReference type="InterPro" id="IPR012675">
    <property type="entry name" value="Beta-grasp_dom_sf"/>
</dbReference>
<dbReference type="PROSITE" id="PS51085">
    <property type="entry name" value="2FE2S_FER_2"/>
    <property type="match status" value="1"/>
</dbReference>
<dbReference type="OrthoDB" id="9133614at2"/>
<gene>
    <name evidence="2" type="ORF">WQQ_11140</name>
</gene>
<dbReference type="RefSeq" id="WP_007184069.1">
    <property type="nucleotide sequence ID" value="NZ_AKGD01000001.1"/>
</dbReference>
<dbReference type="CDD" id="cd00207">
    <property type="entry name" value="fer2"/>
    <property type="match status" value="1"/>
</dbReference>
<feature type="domain" description="2Fe-2S ferredoxin-type" evidence="1">
    <location>
        <begin position="1"/>
        <end position="94"/>
    </location>
</feature>
<comment type="caution">
    <text evidence="2">The sequence shown here is derived from an EMBL/GenBank/DDBJ whole genome shotgun (WGS) entry which is preliminary data.</text>
</comment>
<dbReference type="EMBL" id="AKGD01000001">
    <property type="protein sequence ID" value="EIT70977.1"/>
    <property type="molecule type" value="Genomic_DNA"/>
</dbReference>
<dbReference type="PROSITE" id="PS51257">
    <property type="entry name" value="PROKAR_LIPOPROTEIN"/>
    <property type="match status" value="1"/>
</dbReference>
<dbReference type="InterPro" id="IPR006058">
    <property type="entry name" value="2Fe2S_fd_BS"/>
</dbReference>
<dbReference type="InterPro" id="IPR036010">
    <property type="entry name" value="2Fe-2S_ferredoxin-like_sf"/>
</dbReference>
<dbReference type="InterPro" id="IPR001041">
    <property type="entry name" value="2Fe-2S_ferredoxin-type"/>
</dbReference>
<accession>I7ZGY9</accession>
<sequence length="114" mass="12093">MRFKVTMHDDGSTFACEREQPVLSAMLASGCRSVQVGCRSGGCGVCRVQIVEGQWEAGAMSRAQVDADARRAGYSLACRLYPRSDLRLRAVGRLVSAIVGGRSASAPDSRGAGR</sequence>
<evidence type="ECO:0000313" key="2">
    <source>
        <dbReference type="EMBL" id="EIT70977.1"/>
    </source>
</evidence>
<evidence type="ECO:0000259" key="1">
    <source>
        <dbReference type="PROSITE" id="PS51085"/>
    </source>
</evidence>
<dbReference type="AlphaFoldDB" id="I7ZGY9"/>
<evidence type="ECO:0000313" key="3">
    <source>
        <dbReference type="Proteomes" id="UP000003704"/>
    </source>
</evidence>
<dbReference type="Pfam" id="PF00111">
    <property type="entry name" value="Fer2"/>
    <property type="match status" value="1"/>
</dbReference>
<name>I7ZGY9_9GAMM</name>
<dbReference type="Gene3D" id="3.10.20.30">
    <property type="match status" value="1"/>
</dbReference>
<dbReference type="GO" id="GO:0051537">
    <property type="term" value="F:2 iron, 2 sulfur cluster binding"/>
    <property type="evidence" value="ECO:0007669"/>
    <property type="project" value="InterPro"/>
</dbReference>
<dbReference type="SUPFAM" id="SSF54292">
    <property type="entry name" value="2Fe-2S ferredoxin-like"/>
    <property type="match status" value="1"/>
</dbReference>
<organism evidence="2 3">
    <name type="scientific">Hydrocarboniphaga effusa AP103</name>
    <dbReference type="NCBI Taxonomy" id="1172194"/>
    <lineage>
        <taxon>Bacteria</taxon>
        <taxon>Pseudomonadati</taxon>
        <taxon>Pseudomonadota</taxon>
        <taxon>Gammaproteobacteria</taxon>
        <taxon>Nevskiales</taxon>
        <taxon>Nevskiaceae</taxon>
        <taxon>Hydrocarboniphaga</taxon>
    </lineage>
</organism>
<protein>
    <recommendedName>
        <fullName evidence="1">2Fe-2S ferredoxin-type domain-containing protein</fullName>
    </recommendedName>
</protein>
<keyword evidence="3" id="KW-1185">Reference proteome</keyword>
<dbReference type="Proteomes" id="UP000003704">
    <property type="component" value="Unassembled WGS sequence"/>
</dbReference>
<dbReference type="PROSITE" id="PS00197">
    <property type="entry name" value="2FE2S_FER_1"/>
    <property type="match status" value="1"/>
</dbReference>
<dbReference type="STRING" id="1172194.WQQ_11140"/>
<proteinExistence type="predicted"/>
<reference evidence="2 3" key="1">
    <citation type="journal article" date="2012" name="J. Bacteriol.">
        <title>Genome Sequence of n-Alkane-Degrading Hydrocarboniphaga effusa Strain AP103T (ATCC BAA-332T).</title>
        <authorList>
            <person name="Chang H.K."/>
            <person name="Zylstra G.J."/>
            <person name="Chae J.C."/>
        </authorList>
    </citation>
    <scope>NUCLEOTIDE SEQUENCE [LARGE SCALE GENOMIC DNA]</scope>
    <source>
        <strain evidence="2 3">AP103</strain>
    </source>
</reference>